<accession>A0ACC2YRT6</accession>
<protein>
    <submittedName>
        <fullName evidence="1">Scaffold-type E3 ligase</fullName>
    </submittedName>
</protein>
<gene>
    <name evidence="1" type="primary">DCN1</name>
    <name evidence="1" type="ORF">H2199_007204</name>
</gene>
<keyword evidence="2" id="KW-1185">Reference proteome</keyword>
<evidence type="ECO:0000313" key="2">
    <source>
        <dbReference type="Proteomes" id="UP001172680"/>
    </source>
</evidence>
<organism evidence="1 2">
    <name type="scientific">Coniosporium tulheliwenetii</name>
    <dbReference type="NCBI Taxonomy" id="3383036"/>
    <lineage>
        <taxon>Eukaryota</taxon>
        <taxon>Fungi</taxon>
        <taxon>Dikarya</taxon>
        <taxon>Ascomycota</taxon>
        <taxon>Pezizomycotina</taxon>
        <taxon>Dothideomycetes</taxon>
        <taxon>Dothideomycetes incertae sedis</taxon>
        <taxon>Coniosporium</taxon>
    </lineage>
</organism>
<dbReference type="Proteomes" id="UP001172680">
    <property type="component" value="Unassembled WGS sequence"/>
</dbReference>
<proteinExistence type="predicted"/>
<evidence type="ECO:0000313" key="1">
    <source>
        <dbReference type="EMBL" id="KAJ9637713.1"/>
    </source>
</evidence>
<dbReference type="EMBL" id="JAPDRP010000022">
    <property type="protein sequence ID" value="KAJ9637713.1"/>
    <property type="molecule type" value="Genomic_DNA"/>
</dbReference>
<keyword evidence="1" id="KW-0436">Ligase</keyword>
<sequence>MPPAYTSTQKAAISQFVSFTSLDRTSAARPPSLQLPDTLLSSSTTETRPEPSIYASEEISPCHQNDKGAAKPNTRQGPAGSIKRLPKAFKDRHSLATYLRLYLLPGTQSYHPTKTNLNKLFDKYRDDPRSNPDSIGLDGASNYFHDIGVDLEDVGLFIVSEIVQSPSMGELTREGFVNGWSSLGADTTASQKSLIATRRSQLSAPEHRDLLRRIYRHTFTLALAPPARSIDLDAALVYWRLLFSAPSLQWSTPSTPWLDWWCEFLETRFKKAVNKDLWDQTFKLVEECIRDESMSWWDENGAWPGVIDEFVAWVGEKRGGERMEE</sequence>
<name>A0ACC2YRT6_9PEZI</name>
<comment type="caution">
    <text evidence="1">The sequence shown here is derived from an EMBL/GenBank/DDBJ whole genome shotgun (WGS) entry which is preliminary data.</text>
</comment>
<reference evidence="1" key="1">
    <citation type="submission" date="2022-10" db="EMBL/GenBank/DDBJ databases">
        <title>Culturing micro-colonial fungi from biological soil crusts in the Mojave desert and describing Neophaeococcomyces mojavensis, and introducing the new genera and species Taxawa tesnikishii.</title>
        <authorList>
            <person name="Kurbessoian T."/>
            <person name="Stajich J.E."/>
        </authorList>
    </citation>
    <scope>NUCLEOTIDE SEQUENCE</scope>
    <source>
        <strain evidence="1">JES_115</strain>
    </source>
</reference>